<evidence type="ECO:0000313" key="2">
    <source>
        <dbReference type="EMBL" id="CEL93866.1"/>
    </source>
</evidence>
<keyword evidence="3" id="KW-1185">Reference proteome</keyword>
<name>A0A0G4EDR4_VITBC</name>
<gene>
    <name evidence="2" type="ORF">Vbra_11402</name>
</gene>
<dbReference type="Proteomes" id="UP000041254">
    <property type="component" value="Unassembled WGS sequence"/>
</dbReference>
<dbReference type="VEuPathDB" id="CryptoDB:Vbra_11402"/>
<dbReference type="AlphaFoldDB" id="A0A0G4EDR4"/>
<dbReference type="Pfam" id="PF11913">
    <property type="entry name" value="DUF3431"/>
    <property type="match status" value="1"/>
</dbReference>
<sequence length="458" mass="51670">MEQWIWLSLVCLWLIHAWPIGAHQCFSEYSLAWCVDEQCYEFRLNAAAFQAKIKAFYATHTHGTHATTQTSPPPIRGAFFLLRIPPDFRSQFVAECPGLIVFAHLLAAEALLLTEPLDVVAGVYAEGLRLLREREVSVEHQDVLVRVWPLREAVERVERLIDERRSKGQRSASVSVVVCHCMEGLEWLASHAMDFTRWPVESHIYLRPSSAPIPISPTEPPPANLATYGLNTTLLSDLRQHVASLTVIPLSDGTVRGDECTAYLTHINSVLGGGEGERDGGGMFPLSDYLVMLQGDAPNHLRVALLASVLAAMQQGTWEVPFFHLNTHRHLETVTPCMESTFEVLFDKPPDKDKILSTYCCAQFVVSRERLTQRPPSFYRHMATMVDGSIRDTCVEKGLPDRSSHCFVFEFLWHLVMGEDYHLPPRPLDNRLPPLLRIELGDEHHPSHFLKPMTGIVV</sequence>
<accession>A0A0G4EDR4</accession>
<dbReference type="EMBL" id="CDMY01000198">
    <property type="protein sequence ID" value="CEL93866.1"/>
    <property type="molecule type" value="Genomic_DNA"/>
</dbReference>
<proteinExistence type="predicted"/>
<organism evidence="2 3">
    <name type="scientific">Vitrella brassicaformis (strain CCMP3155)</name>
    <dbReference type="NCBI Taxonomy" id="1169540"/>
    <lineage>
        <taxon>Eukaryota</taxon>
        <taxon>Sar</taxon>
        <taxon>Alveolata</taxon>
        <taxon>Colpodellida</taxon>
        <taxon>Vitrellaceae</taxon>
        <taxon>Vitrella</taxon>
    </lineage>
</organism>
<reference evidence="2 3" key="1">
    <citation type="submission" date="2014-11" db="EMBL/GenBank/DDBJ databases">
        <authorList>
            <person name="Zhu J."/>
            <person name="Qi W."/>
            <person name="Song R."/>
        </authorList>
    </citation>
    <scope>NUCLEOTIDE SEQUENCE [LARGE SCALE GENOMIC DNA]</scope>
</reference>
<feature type="signal peptide" evidence="1">
    <location>
        <begin position="1"/>
        <end position="22"/>
    </location>
</feature>
<dbReference type="OMA" id="PVESHIY"/>
<feature type="chain" id="PRO_5005187608" evidence="1">
    <location>
        <begin position="23"/>
        <end position="458"/>
    </location>
</feature>
<dbReference type="OrthoDB" id="426718at2759"/>
<evidence type="ECO:0000313" key="3">
    <source>
        <dbReference type="Proteomes" id="UP000041254"/>
    </source>
</evidence>
<dbReference type="InParanoid" id="A0A0G4EDR4"/>
<dbReference type="InterPro" id="IPR021838">
    <property type="entry name" value="DUF3431"/>
</dbReference>
<protein>
    <submittedName>
        <fullName evidence="2">Uncharacterized protein</fullName>
    </submittedName>
</protein>
<evidence type="ECO:0000256" key="1">
    <source>
        <dbReference type="SAM" id="SignalP"/>
    </source>
</evidence>
<keyword evidence="1" id="KW-0732">Signal</keyword>